<feature type="domain" description="Haem-binding" evidence="1">
    <location>
        <begin position="9"/>
        <end position="144"/>
    </location>
</feature>
<dbReference type="RefSeq" id="WP_155173675.1">
    <property type="nucleotide sequence ID" value="NZ_BAAAFL010000015.1"/>
</dbReference>
<comment type="caution">
    <text evidence="2">The sequence shown here is derived from an EMBL/GenBank/DDBJ whole genome shotgun (WGS) entry which is preliminary data.</text>
</comment>
<dbReference type="InterPro" id="IPR025992">
    <property type="entry name" value="Haem-bd"/>
</dbReference>
<sequence>MKYFLFTLLAALIIMQFFRIDKSVPEYNKTNDFIALESPPEAVSHILVKACYDCHSNETIYPWYSEVAPLSWWLASHIDEGREHLNYSTWGEQSLKRKKHKLEEMIEEVEEGEMPLTSYTLAHWEASLTADEKAALINWLTKVNSGL</sequence>
<organism evidence="2 3">
    <name type="scientific">Fulvivirga kasyanovii</name>
    <dbReference type="NCBI Taxonomy" id="396812"/>
    <lineage>
        <taxon>Bacteria</taxon>
        <taxon>Pseudomonadati</taxon>
        <taxon>Bacteroidota</taxon>
        <taxon>Cytophagia</taxon>
        <taxon>Cytophagales</taxon>
        <taxon>Fulvivirgaceae</taxon>
        <taxon>Fulvivirga</taxon>
    </lineage>
</organism>
<name>A0ABW9RR53_9BACT</name>
<evidence type="ECO:0000313" key="3">
    <source>
        <dbReference type="Proteomes" id="UP000798808"/>
    </source>
</evidence>
<evidence type="ECO:0000313" key="2">
    <source>
        <dbReference type="EMBL" id="MTI26664.1"/>
    </source>
</evidence>
<reference evidence="2 3" key="1">
    <citation type="submission" date="2019-02" db="EMBL/GenBank/DDBJ databases">
        <authorList>
            <person name="Goldberg S.R."/>
            <person name="Haltli B.A."/>
            <person name="Correa H."/>
            <person name="Russell K.G."/>
        </authorList>
    </citation>
    <scope>NUCLEOTIDE SEQUENCE [LARGE SCALE GENOMIC DNA]</scope>
    <source>
        <strain evidence="2 3">JCM 16186</strain>
    </source>
</reference>
<dbReference type="SMART" id="SM01235">
    <property type="entry name" value="Haem_bd"/>
    <property type="match status" value="1"/>
</dbReference>
<dbReference type="Pfam" id="PF14376">
    <property type="entry name" value="Haem_bd"/>
    <property type="match status" value="1"/>
</dbReference>
<dbReference type="EMBL" id="SMLW01000592">
    <property type="protein sequence ID" value="MTI26664.1"/>
    <property type="molecule type" value="Genomic_DNA"/>
</dbReference>
<dbReference type="Proteomes" id="UP000798808">
    <property type="component" value="Unassembled WGS sequence"/>
</dbReference>
<gene>
    <name evidence="2" type="ORF">E1163_17045</name>
</gene>
<evidence type="ECO:0000259" key="1">
    <source>
        <dbReference type="SMART" id="SM01235"/>
    </source>
</evidence>
<protein>
    <submittedName>
        <fullName evidence="2">Cytochrome C</fullName>
    </submittedName>
</protein>
<accession>A0ABW9RR53</accession>
<proteinExistence type="predicted"/>
<keyword evidence="3" id="KW-1185">Reference proteome</keyword>